<dbReference type="EMBL" id="OBEI01000005">
    <property type="protein sequence ID" value="SNZ08588.1"/>
    <property type="molecule type" value="Genomic_DNA"/>
</dbReference>
<feature type="domain" description="Putative restriction endonuclease" evidence="1">
    <location>
        <begin position="13"/>
        <end position="149"/>
    </location>
</feature>
<protein>
    <submittedName>
        <fullName evidence="2">Endonuclease, Uma2 family (Restriction endonuclease fold)</fullName>
    </submittedName>
</protein>
<evidence type="ECO:0000313" key="2">
    <source>
        <dbReference type="EMBL" id="SNZ08588.1"/>
    </source>
</evidence>
<dbReference type="Proteomes" id="UP000219036">
    <property type="component" value="Unassembled WGS sequence"/>
</dbReference>
<dbReference type="OrthoDB" id="9808428at2"/>
<organism evidence="2 3">
    <name type="scientific">Persephonella hydrogeniphila</name>
    <dbReference type="NCBI Taxonomy" id="198703"/>
    <lineage>
        <taxon>Bacteria</taxon>
        <taxon>Pseudomonadati</taxon>
        <taxon>Aquificota</taxon>
        <taxon>Aquificia</taxon>
        <taxon>Aquificales</taxon>
        <taxon>Hydrogenothermaceae</taxon>
        <taxon>Persephonella</taxon>
    </lineage>
</organism>
<evidence type="ECO:0000313" key="3">
    <source>
        <dbReference type="Proteomes" id="UP000219036"/>
    </source>
</evidence>
<dbReference type="GO" id="GO:0004519">
    <property type="term" value="F:endonuclease activity"/>
    <property type="evidence" value="ECO:0007669"/>
    <property type="project" value="UniProtKB-KW"/>
</dbReference>
<sequence>MGVAEKYLPKYTLEDYKQWEGDWELIEGIPYAMAPSPYGSHQKIVFEIGRTIANQLKNDCNKKCYVYPELDWIISEDTVLRPDLSILCKDIKEYIKESPEIVVEVVSKSTSVKDEYLKFEIYQREKVPFYILAYPEIKKIRVFRLVNGKFDKYFDGDSGIVEIRLKNECTVKIDVSQLFE</sequence>
<evidence type="ECO:0000259" key="1">
    <source>
        <dbReference type="Pfam" id="PF05685"/>
    </source>
</evidence>
<dbReference type="PANTHER" id="PTHR36558">
    <property type="entry name" value="GLR1098 PROTEIN"/>
    <property type="match status" value="1"/>
</dbReference>
<accession>A0A285NH32</accession>
<keyword evidence="2" id="KW-0540">Nuclease</keyword>
<dbReference type="Gene3D" id="3.90.1570.10">
    <property type="entry name" value="tt1808, chain A"/>
    <property type="match status" value="1"/>
</dbReference>
<dbReference type="SUPFAM" id="SSF52980">
    <property type="entry name" value="Restriction endonuclease-like"/>
    <property type="match status" value="1"/>
</dbReference>
<dbReference type="AlphaFoldDB" id="A0A285NH32"/>
<dbReference type="RefSeq" id="WP_097000520.1">
    <property type="nucleotide sequence ID" value="NZ_OBEI01000005.1"/>
</dbReference>
<keyword evidence="2" id="KW-0378">Hydrolase</keyword>
<gene>
    <name evidence="2" type="ORF">SAMN06265182_1352</name>
</gene>
<dbReference type="InterPro" id="IPR012296">
    <property type="entry name" value="Nuclease_put_TT1808"/>
</dbReference>
<dbReference type="PANTHER" id="PTHR36558:SF1">
    <property type="entry name" value="RESTRICTION ENDONUCLEASE DOMAIN-CONTAINING PROTEIN-RELATED"/>
    <property type="match status" value="1"/>
</dbReference>
<reference evidence="3" key="1">
    <citation type="submission" date="2017-09" db="EMBL/GenBank/DDBJ databases">
        <authorList>
            <person name="Varghese N."/>
            <person name="Submissions S."/>
        </authorList>
    </citation>
    <scope>NUCLEOTIDE SEQUENCE [LARGE SCALE GENOMIC DNA]</scope>
    <source>
        <strain evidence="3">DSM 15103</strain>
    </source>
</reference>
<keyword evidence="2" id="KW-0255">Endonuclease</keyword>
<keyword evidence="3" id="KW-1185">Reference proteome</keyword>
<proteinExistence type="predicted"/>
<name>A0A285NH32_9AQUI</name>
<dbReference type="Pfam" id="PF05685">
    <property type="entry name" value="Uma2"/>
    <property type="match status" value="1"/>
</dbReference>
<dbReference type="CDD" id="cd06260">
    <property type="entry name" value="DUF820-like"/>
    <property type="match status" value="1"/>
</dbReference>
<dbReference type="InterPro" id="IPR008538">
    <property type="entry name" value="Uma2"/>
</dbReference>
<dbReference type="InterPro" id="IPR011335">
    <property type="entry name" value="Restrct_endonuc-II-like"/>
</dbReference>